<feature type="domain" description="HTH cro/C1-type" evidence="4">
    <location>
        <begin position="11"/>
        <end position="65"/>
    </location>
</feature>
<evidence type="ECO:0000313" key="5">
    <source>
        <dbReference type="EMBL" id="EKB58930.1"/>
    </source>
</evidence>
<dbReference type="SMART" id="SM00530">
    <property type="entry name" value="HTH_XRE"/>
    <property type="match status" value="1"/>
</dbReference>
<keyword evidence="2" id="KW-0238">DNA-binding</keyword>
<proteinExistence type="predicted"/>
<keyword evidence="3" id="KW-0804">Transcription</keyword>
<dbReference type="PROSITE" id="PS50943">
    <property type="entry name" value="HTH_CROC1"/>
    <property type="match status" value="1"/>
</dbReference>
<evidence type="ECO:0000313" key="6">
    <source>
        <dbReference type="Proteomes" id="UP000005147"/>
    </source>
</evidence>
<dbReference type="InterPro" id="IPR015927">
    <property type="entry name" value="Peptidase_S24_S26A/B/C"/>
</dbReference>
<dbReference type="InterPro" id="IPR039418">
    <property type="entry name" value="LexA-like"/>
</dbReference>
<dbReference type="STRING" id="883112.HMPREF9707_00008"/>
<dbReference type="PANTHER" id="PTHR40661:SF1">
    <property type="entry name" value="HTH CRO_C1-TYPE DOMAIN-CONTAINING PROTEIN"/>
    <property type="match status" value="1"/>
</dbReference>
<dbReference type="CDD" id="cd06529">
    <property type="entry name" value="S24_LexA-like"/>
    <property type="match status" value="1"/>
</dbReference>
<dbReference type="HOGENOM" id="CLU_066192_1_1_9"/>
<evidence type="ECO:0000256" key="3">
    <source>
        <dbReference type="ARBA" id="ARBA00023163"/>
    </source>
</evidence>
<dbReference type="GO" id="GO:0003677">
    <property type="term" value="F:DNA binding"/>
    <property type="evidence" value="ECO:0007669"/>
    <property type="project" value="UniProtKB-KW"/>
</dbReference>
<accession>K1LPN1</accession>
<dbReference type="eggNOG" id="COG1974">
    <property type="taxonomic scope" value="Bacteria"/>
</dbReference>
<comment type="caution">
    <text evidence="5">The sequence shown here is derived from an EMBL/GenBank/DDBJ whole genome shotgun (WGS) entry which is preliminary data.</text>
</comment>
<sequence>MELSKFIGFKIKELREANKKTQEDLAKALGTTRQSISRYENGLRKVGQDELFKLADYFNVSLDYFFPPIIDKTDIQKVYEQLSPDRQRTVYNFAEHQLDEQNNVNEESSVYVYGQTAADIPVRYVDRWYDTVSANVPEGADGALLVQEDSMEPLIKKNSIIFYKKQPIVENGEVAIIEIKGGEMTCKKFYFNGEKVILRSINGKFEDMIFEDGVRVIGKVIL</sequence>
<dbReference type="AlphaFoldDB" id="K1LPN1"/>
<gene>
    <name evidence="5" type="ORF">HMPREF9707_00008</name>
</gene>
<dbReference type="Pfam" id="PF01381">
    <property type="entry name" value="HTH_3"/>
    <property type="match status" value="1"/>
</dbReference>
<name>K1LPN1_9LACT</name>
<dbReference type="PATRIC" id="fig|883112.3.peg.7"/>
<reference evidence="5 6" key="1">
    <citation type="submission" date="2012-07" db="EMBL/GenBank/DDBJ databases">
        <title>The Genome Sequence of Facklamia ignava CCUG 37419.</title>
        <authorList>
            <consortium name="The Broad Institute Genome Sequencing Platform"/>
            <person name="Earl A."/>
            <person name="Ward D."/>
            <person name="Feldgarden M."/>
            <person name="Gevers D."/>
            <person name="Huys G."/>
            <person name="Walker B."/>
            <person name="Young S.K."/>
            <person name="Zeng Q."/>
            <person name="Gargeya S."/>
            <person name="Fitzgerald M."/>
            <person name="Haas B."/>
            <person name="Abouelleil A."/>
            <person name="Alvarado L."/>
            <person name="Arachchi H.M."/>
            <person name="Berlin A.M."/>
            <person name="Chapman S.B."/>
            <person name="Goldberg J."/>
            <person name="Griggs A."/>
            <person name="Gujja S."/>
            <person name="Hansen M."/>
            <person name="Howarth C."/>
            <person name="Imamovic A."/>
            <person name="Larimer J."/>
            <person name="McCowen C."/>
            <person name="Montmayeur A."/>
            <person name="Murphy C."/>
            <person name="Neiman D."/>
            <person name="Pearson M."/>
            <person name="Priest M."/>
            <person name="Roberts A."/>
            <person name="Saif S."/>
            <person name="Shea T."/>
            <person name="Sisk P."/>
            <person name="Sykes S."/>
            <person name="Wortman J."/>
            <person name="Nusbaum C."/>
            <person name="Birren B."/>
        </authorList>
    </citation>
    <scope>NUCLEOTIDE SEQUENCE [LARGE SCALE GENOMIC DNA]</scope>
    <source>
        <strain evidence="5 6">CCUG 37419</strain>
    </source>
</reference>
<dbReference type="Gene3D" id="1.10.260.40">
    <property type="entry name" value="lambda repressor-like DNA-binding domains"/>
    <property type="match status" value="1"/>
</dbReference>
<evidence type="ECO:0000256" key="2">
    <source>
        <dbReference type="ARBA" id="ARBA00023125"/>
    </source>
</evidence>
<dbReference type="InterPro" id="IPR001387">
    <property type="entry name" value="Cro/C1-type_HTH"/>
</dbReference>
<evidence type="ECO:0000259" key="4">
    <source>
        <dbReference type="PROSITE" id="PS50943"/>
    </source>
</evidence>
<dbReference type="CDD" id="cd00093">
    <property type="entry name" value="HTH_XRE"/>
    <property type="match status" value="1"/>
</dbReference>
<dbReference type="Gene3D" id="2.10.109.10">
    <property type="entry name" value="Umud Fragment, subunit A"/>
    <property type="match status" value="1"/>
</dbReference>
<evidence type="ECO:0000256" key="1">
    <source>
        <dbReference type="ARBA" id="ARBA00023015"/>
    </source>
</evidence>
<dbReference type="RefSeq" id="WP_006700679.1">
    <property type="nucleotide sequence ID" value="NZ_JH932300.1"/>
</dbReference>
<dbReference type="Proteomes" id="UP000005147">
    <property type="component" value="Unassembled WGS sequence"/>
</dbReference>
<keyword evidence="1" id="KW-0805">Transcription regulation</keyword>
<dbReference type="PANTHER" id="PTHR40661">
    <property type="match status" value="1"/>
</dbReference>
<dbReference type="EMBL" id="AGZE01000001">
    <property type="protein sequence ID" value="EKB58930.1"/>
    <property type="molecule type" value="Genomic_DNA"/>
</dbReference>
<dbReference type="InterPro" id="IPR010982">
    <property type="entry name" value="Lambda_DNA-bd_dom_sf"/>
</dbReference>
<dbReference type="SUPFAM" id="SSF51306">
    <property type="entry name" value="LexA/Signal peptidase"/>
    <property type="match status" value="1"/>
</dbReference>
<keyword evidence="6" id="KW-1185">Reference proteome</keyword>
<dbReference type="SUPFAM" id="SSF47413">
    <property type="entry name" value="lambda repressor-like DNA-binding domains"/>
    <property type="match status" value="1"/>
</dbReference>
<protein>
    <recommendedName>
        <fullName evidence="4">HTH cro/C1-type domain-containing protein</fullName>
    </recommendedName>
</protein>
<dbReference type="Pfam" id="PF00717">
    <property type="entry name" value="Peptidase_S24"/>
    <property type="match status" value="1"/>
</dbReference>
<dbReference type="InterPro" id="IPR036286">
    <property type="entry name" value="LexA/Signal_pep-like_sf"/>
</dbReference>
<organism evidence="5 6">
    <name type="scientific">Falseniella ignava CCUG 37419</name>
    <dbReference type="NCBI Taxonomy" id="883112"/>
    <lineage>
        <taxon>Bacteria</taxon>
        <taxon>Bacillati</taxon>
        <taxon>Bacillota</taxon>
        <taxon>Bacilli</taxon>
        <taxon>Lactobacillales</taxon>
        <taxon>Aerococcaceae</taxon>
        <taxon>Falseniella</taxon>
    </lineage>
</organism>